<evidence type="ECO:0000313" key="2">
    <source>
        <dbReference type="Proteomes" id="UP000521017"/>
    </source>
</evidence>
<organism evidence="1 2">
    <name type="scientific">Pedobacter cryoconitis</name>
    <dbReference type="NCBI Taxonomy" id="188932"/>
    <lineage>
        <taxon>Bacteria</taxon>
        <taxon>Pseudomonadati</taxon>
        <taxon>Bacteroidota</taxon>
        <taxon>Sphingobacteriia</taxon>
        <taxon>Sphingobacteriales</taxon>
        <taxon>Sphingobacteriaceae</taxon>
        <taxon>Pedobacter</taxon>
    </lineage>
</organism>
<proteinExistence type="predicted"/>
<gene>
    <name evidence="1" type="ORF">HDF25_000998</name>
</gene>
<accession>A0A7X0J0J6</accession>
<name>A0A7X0J0J6_9SPHI</name>
<reference evidence="1 2" key="1">
    <citation type="submission" date="2020-08" db="EMBL/GenBank/DDBJ databases">
        <title>Genomic Encyclopedia of Type Strains, Phase IV (KMG-V): Genome sequencing to study the core and pangenomes of soil and plant-associated prokaryotes.</title>
        <authorList>
            <person name="Whitman W."/>
        </authorList>
    </citation>
    <scope>NUCLEOTIDE SEQUENCE [LARGE SCALE GENOMIC DNA]</scope>
    <source>
        <strain evidence="1 2">M2T3</strain>
    </source>
</reference>
<comment type="caution">
    <text evidence="1">The sequence shown here is derived from an EMBL/GenBank/DDBJ whole genome shotgun (WGS) entry which is preliminary data.</text>
</comment>
<sequence>MGVKIIMEIRFLLQLSLTVAHTMVRVCKGRRESLYALLILFTILCGSCSPASKGIVFKVNGEPIGLAEYQQQLDKEKLKVISDFQVKHKATFGPGFWTTDYDGELPVNTLKKRAKDAIVARTIKKMMAREMGLIEKIGYDDFLKGLDSVNKARTEAVKNGKVIYGPVTYPLEMYSSYYLSTLENAIRDKISTPGSTPDEIRVKYDALVQERIKKAKIDISEDVDEYEPVL</sequence>
<dbReference type="EMBL" id="JACHCC010000002">
    <property type="protein sequence ID" value="MBB6498861.1"/>
    <property type="molecule type" value="Genomic_DNA"/>
</dbReference>
<dbReference type="Proteomes" id="UP000521017">
    <property type="component" value="Unassembled WGS sequence"/>
</dbReference>
<dbReference type="AlphaFoldDB" id="A0A7X0J0J6"/>
<protein>
    <submittedName>
        <fullName evidence="1">Uncharacterized protein</fullName>
    </submittedName>
</protein>
<evidence type="ECO:0000313" key="1">
    <source>
        <dbReference type="EMBL" id="MBB6498861.1"/>
    </source>
</evidence>